<keyword evidence="4" id="KW-1185">Reference proteome</keyword>
<keyword evidence="2" id="KW-0812">Transmembrane</keyword>
<evidence type="ECO:0000256" key="1">
    <source>
        <dbReference type="SAM" id="MobiDB-lite"/>
    </source>
</evidence>
<dbReference type="AlphaFoldDB" id="B9SIB6"/>
<organism evidence="3 4">
    <name type="scientific">Ricinus communis</name>
    <name type="common">Castor bean</name>
    <dbReference type="NCBI Taxonomy" id="3988"/>
    <lineage>
        <taxon>Eukaryota</taxon>
        <taxon>Viridiplantae</taxon>
        <taxon>Streptophyta</taxon>
        <taxon>Embryophyta</taxon>
        <taxon>Tracheophyta</taxon>
        <taxon>Spermatophyta</taxon>
        <taxon>Magnoliopsida</taxon>
        <taxon>eudicotyledons</taxon>
        <taxon>Gunneridae</taxon>
        <taxon>Pentapetalae</taxon>
        <taxon>rosids</taxon>
        <taxon>fabids</taxon>
        <taxon>Malpighiales</taxon>
        <taxon>Euphorbiaceae</taxon>
        <taxon>Acalyphoideae</taxon>
        <taxon>Acalypheae</taxon>
        <taxon>Ricinus</taxon>
    </lineage>
</organism>
<name>B9SIB6_RICCO</name>
<evidence type="ECO:0000313" key="3">
    <source>
        <dbReference type="EMBL" id="EEF36634.1"/>
    </source>
</evidence>
<evidence type="ECO:0000313" key="4">
    <source>
        <dbReference type="Proteomes" id="UP000008311"/>
    </source>
</evidence>
<protein>
    <submittedName>
        <fullName evidence="3">Uncharacterized protein</fullName>
    </submittedName>
</protein>
<dbReference type="InParanoid" id="B9SIB6"/>
<keyword evidence="2" id="KW-0472">Membrane</keyword>
<evidence type="ECO:0000256" key="2">
    <source>
        <dbReference type="SAM" id="Phobius"/>
    </source>
</evidence>
<dbReference type="EMBL" id="EQ973971">
    <property type="protein sequence ID" value="EEF36634.1"/>
    <property type="molecule type" value="Genomic_DNA"/>
</dbReference>
<keyword evidence="2" id="KW-1133">Transmembrane helix</keyword>
<proteinExistence type="predicted"/>
<feature type="transmembrane region" description="Helical" evidence="2">
    <location>
        <begin position="79"/>
        <end position="98"/>
    </location>
</feature>
<dbReference type="Proteomes" id="UP000008311">
    <property type="component" value="Unassembled WGS sequence"/>
</dbReference>
<feature type="region of interest" description="Disordered" evidence="1">
    <location>
        <begin position="1"/>
        <end position="32"/>
    </location>
</feature>
<sequence length="108" mass="11486">MASDGGPVTAEASIDGLPTTVPRDDVSRSCRRGGGGVVTRAVDGNTVDGGRVGSRAIIRAVDGDTIMVEVMSPYREVEVVVVASVYHGLVLSVVYLLIAHCHYHRWNH</sequence>
<gene>
    <name evidence="3" type="ORF">RCOM_0805040</name>
</gene>
<accession>B9SIB6</accession>
<reference evidence="4" key="1">
    <citation type="journal article" date="2010" name="Nat. Biotechnol.">
        <title>Draft genome sequence of the oilseed species Ricinus communis.</title>
        <authorList>
            <person name="Chan A.P."/>
            <person name="Crabtree J."/>
            <person name="Zhao Q."/>
            <person name="Lorenzi H."/>
            <person name="Orvis J."/>
            <person name="Puiu D."/>
            <person name="Melake-Berhan A."/>
            <person name="Jones K.M."/>
            <person name="Redman J."/>
            <person name="Chen G."/>
            <person name="Cahoon E.B."/>
            <person name="Gedil M."/>
            <person name="Stanke M."/>
            <person name="Haas B.J."/>
            <person name="Wortman J.R."/>
            <person name="Fraser-Liggett C.M."/>
            <person name="Ravel J."/>
            <person name="Rabinowicz P.D."/>
        </authorList>
    </citation>
    <scope>NUCLEOTIDE SEQUENCE [LARGE SCALE GENOMIC DNA]</scope>
    <source>
        <strain evidence="4">cv. Hale</strain>
    </source>
</reference>